<dbReference type="InterPro" id="IPR036505">
    <property type="entry name" value="Amidase/PGRP_sf"/>
</dbReference>
<feature type="domain" description="Cpl-7 lysozyme C-terminal" evidence="1">
    <location>
        <begin position="252"/>
        <end position="293"/>
    </location>
</feature>
<evidence type="ECO:0000313" key="2">
    <source>
        <dbReference type="EMBL" id="TFU29384.1"/>
    </source>
</evidence>
<dbReference type="InterPro" id="IPR002502">
    <property type="entry name" value="Amidase_domain"/>
</dbReference>
<evidence type="ECO:0000313" key="3">
    <source>
        <dbReference type="Proteomes" id="UP000297747"/>
    </source>
</evidence>
<dbReference type="SMART" id="SM01095">
    <property type="entry name" value="Cpl-7"/>
    <property type="match status" value="2"/>
</dbReference>
<name>A0A4Y9FJM0_STRAI</name>
<comment type="caution">
    <text evidence="2">The sequence shown here is derived from an EMBL/GenBank/DDBJ whole genome shotgun (WGS) entry which is preliminary data.</text>
</comment>
<feature type="domain" description="Cpl-7 lysozyme C-terminal" evidence="1">
    <location>
        <begin position="201"/>
        <end position="242"/>
    </location>
</feature>
<sequence>MAGNLSVETCGNVFASVSRQASSNYAVDSRGRVGMYVKECNRSWCSSSPANDHRAITIEVANDEIGGNWHVSDIALQKTIDLCAGICQRNGIQRLNYTGDTRGNLTKHEWFANTNCPGPYLGGKFSYIADKVNKQLNSSNPPKARGLYRVRQSWQDAISQKGAFKQLNNAKKCAEQHSGYFVFDDMGNIVYPIVSKPLDYLDTIAQQVLNGDWGNGQDRVSRLTQAGYDYHEVQQKVNELVSGNVKVPIKSIEIIAKEVINGVWGNGVDRRNRLTQAGYDYDQVQQKVNELLH</sequence>
<dbReference type="InterPro" id="IPR013168">
    <property type="entry name" value="Cpl_7_lyso_C"/>
</dbReference>
<dbReference type="GO" id="GO:0009253">
    <property type="term" value="P:peptidoglycan catabolic process"/>
    <property type="evidence" value="ECO:0007669"/>
    <property type="project" value="InterPro"/>
</dbReference>
<protein>
    <submittedName>
        <fullName evidence="2">Lysozyme</fullName>
    </submittedName>
</protein>
<evidence type="ECO:0000259" key="1">
    <source>
        <dbReference type="SMART" id="SM01095"/>
    </source>
</evidence>
<gene>
    <name evidence="2" type="ORF">E4U01_10280</name>
</gene>
<dbReference type="Proteomes" id="UP000297747">
    <property type="component" value="Unassembled WGS sequence"/>
</dbReference>
<dbReference type="Gene3D" id="3.40.80.10">
    <property type="entry name" value="Peptidoglycan recognition protein-like"/>
    <property type="match status" value="1"/>
</dbReference>
<dbReference type="Pfam" id="PF08230">
    <property type="entry name" value="CW_7"/>
    <property type="match status" value="2"/>
</dbReference>
<dbReference type="Pfam" id="PF01510">
    <property type="entry name" value="Amidase_2"/>
    <property type="match status" value="1"/>
</dbReference>
<reference evidence="2 3" key="1">
    <citation type="submission" date="2019-03" db="EMBL/GenBank/DDBJ databases">
        <title>Diversity of the mouse oral microbiome.</title>
        <authorList>
            <person name="Joseph S."/>
            <person name="Aduse-Opoku J."/>
            <person name="Curtis M."/>
            <person name="Wade W."/>
            <person name="Hashim A."/>
        </authorList>
    </citation>
    <scope>NUCLEOTIDE SEQUENCE [LARGE SCALE GENOMIC DNA]</scope>
    <source>
        <strain evidence="2 3">HT4</strain>
    </source>
</reference>
<dbReference type="SUPFAM" id="SSF55846">
    <property type="entry name" value="N-acetylmuramoyl-L-alanine amidase-like"/>
    <property type="match status" value="1"/>
</dbReference>
<accession>A0A4Y9FJM0</accession>
<dbReference type="GO" id="GO:0008745">
    <property type="term" value="F:N-acetylmuramoyl-L-alanine amidase activity"/>
    <property type="evidence" value="ECO:0007669"/>
    <property type="project" value="InterPro"/>
</dbReference>
<organism evidence="2 3">
    <name type="scientific">Streptococcus acidominimus</name>
    <dbReference type="NCBI Taxonomy" id="1326"/>
    <lineage>
        <taxon>Bacteria</taxon>
        <taxon>Bacillati</taxon>
        <taxon>Bacillota</taxon>
        <taxon>Bacilli</taxon>
        <taxon>Lactobacillales</taxon>
        <taxon>Streptococcaceae</taxon>
        <taxon>Streptococcus</taxon>
    </lineage>
</organism>
<dbReference type="AlphaFoldDB" id="A0A4Y9FJM0"/>
<dbReference type="EMBL" id="SPQA01000080">
    <property type="protein sequence ID" value="TFU29384.1"/>
    <property type="molecule type" value="Genomic_DNA"/>
</dbReference>
<proteinExistence type="predicted"/>
<dbReference type="RefSeq" id="WP_228064072.1">
    <property type="nucleotide sequence ID" value="NZ_CAKOCW010000105.1"/>
</dbReference>